<proteinExistence type="predicted"/>
<dbReference type="SUPFAM" id="SSF51658">
    <property type="entry name" value="Xylose isomerase-like"/>
    <property type="match status" value="1"/>
</dbReference>
<dbReference type="EMBL" id="FUHW01000007">
    <property type="protein sequence ID" value="SJM48680.1"/>
    <property type="molecule type" value="Genomic_DNA"/>
</dbReference>
<keyword evidence="4" id="KW-1185">Reference proteome</keyword>
<evidence type="ECO:0000313" key="4">
    <source>
        <dbReference type="Proteomes" id="UP000195913"/>
    </source>
</evidence>
<dbReference type="Gene3D" id="3.20.20.150">
    <property type="entry name" value="Divalent-metal-dependent TIM barrel enzymes"/>
    <property type="match status" value="1"/>
</dbReference>
<feature type="domain" description="Xylose isomerase-like TIM barrel" evidence="2">
    <location>
        <begin position="20"/>
        <end position="270"/>
    </location>
</feature>
<dbReference type="InterPro" id="IPR013022">
    <property type="entry name" value="Xyl_isomerase-like_TIM-brl"/>
</dbReference>
<dbReference type="RefSeq" id="WP_158225984.1">
    <property type="nucleotide sequence ID" value="NZ_FUHW01000007.1"/>
</dbReference>
<keyword evidence="1" id="KW-0119">Carbohydrate metabolism</keyword>
<dbReference type="AlphaFoldDB" id="A0A1R4EYE6"/>
<sequence length="278" mass="29720">MQLSFSTLGCPDADVDEVLALAGEHGATGVELRMHEGGIISASMDDAERGKVKTAFADAGITILAVGSYVKICAPGKDIDVFRELEAALRLAADIGAKAVRVFPGAGLDSTSEADREEAFELEENAVRRLTAAEGPAAMHGVQLLLETHDSHPRGVDAARILFPLGPQGAVRTIWDVLHPWKRGEEPEATVKALAGRIEYLQLKDARRGSTADAPILTLPGEGDIPLEKMLRLYGEQAPTGVDPWVSLEWEKAWNPDLPELGEALAATRKILDSLSSS</sequence>
<organism evidence="3 4">
    <name type="scientific">Arthrobacter rhombi</name>
    <dbReference type="NCBI Taxonomy" id="71253"/>
    <lineage>
        <taxon>Bacteria</taxon>
        <taxon>Bacillati</taxon>
        <taxon>Actinomycetota</taxon>
        <taxon>Actinomycetes</taxon>
        <taxon>Micrococcales</taxon>
        <taxon>Micrococcaceae</taxon>
        <taxon>Arthrobacter</taxon>
    </lineage>
</organism>
<dbReference type="PANTHER" id="PTHR12110">
    <property type="entry name" value="HYDROXYPYRUVATE ISOMERASE"/>
    <property type="match status" value="1"/>
</dbReference>
<accession>A0A1R4EYE6</accession>
<dbReference type="Proteomes" id="UP000195913">
    <property type="component" value="Unassembled WGS sequence"/>
</dbReference>
<gene>
    <name evidence="3" type="ORF">FM101_01390</name>
</gene>
<reference evidence="3 4" key="1">
    <citation type="submission" date="2017-02" db="EMBL/GenBank/DDBJ databases">
        <authorList>
            <person name="Peterson S.W."/>
        </authorList>
    </citation>
    <scope>NUCLEOTIDE SEQUENCE [LARGE SCALE GENOMIC DNA]</scope>
    <source>
        <strain evidence="3 4">B Ar 00.02</strain>
    </source>
</reference>
<dbReference type="InterPro" id="IPR036237">
    <property type="entry name" value="Xyl_isomerase-like_sf"/>
</dbReference>
<dbReference type="Pfam" id="PF01261">
    <property type="entry name" value="AP_endonuc_2"/>
    <property type="match status" value="1"/>
</dbReference>
<dbReference type="PANTHER" id="PTHR12110:SF21">
    <property type="entry name" value="XYLOSE ISOMERASE-LIKE TIM BARREL DOMAIN-CONTAINING PROTEIN"/>
    <property type="match status" value="1"/>
</dbReference>
<dbReference type="InterPro" id="IPR050312">
    <property type="entry name" value="IolE/XylAMocC-like"/>
</dbReference>
<evidence type="ECO:0000313" key="3">
    <source>
        <dbReference type="EMBL" id="SJM48680.1"/>
    </source>
</evidence>
<evidence type="ECO:0000256" key="1">
    <source>
        <dbReference type="ARBA" id="ARBA00023277"/>
    </source>
</evidence>
<protein>
    <recommendedName>
        <fullName evidence="2">Xylose isomerase-like TIM barrel domain-containing protein</fullName>
    </recommendedName>
</protein>
<name>A0A1R4EYE6_9MICC</name>
<evidence type="ECO:0000259" key="2">
    <source>
        <dbReference type="Pfam" id="PF01261"/>
    </source>
</evidence>